<evidence type="ECO:0000259" key="2">
    <source>
        <dbReference type="PROSITE" id="PS50234"/>
    </source>
</evidence>
<keyword evidence="1" id="KW-1133">Transmembrane helix</keyword>
<dbReference type="Pfam" id="PF00092">
    <property type="entry name" value="VWA"/>
    <property type="match status" value="1"/>
</dbReference>
<dbReference type="InterPro" id="IPR002035">
    <property type="entry name" value="VWF_A"/>
</dbReference>
<evidence type="ECO:0000313" key="4">
    <source>
        <dbReference type="Proteomes" id="UP000346198"/>
    </source>
</evidence>
<dbReference type="PANTHER" id="PTHR10579:SF43">
    <property type="entry name" value="ZINC FINGER (C3HC4-TYPE RING FINGER) FAMILY PROTEIN"/>
    <property type="match status" value="1"/>
</dbReference>
<protein>
    <recommendedName>
        <fullName evidence="2">VWFA domain-containing protein</fullName>
    </recommendedName>
</protein>
<keyword evidence="1" id="KW-0812">Transmembrane</keyword>
<reference evidence="3 4" key="1">
    <citation type="submission" date="2019-04" db="EMBL/GenBank/DDBJ databases">
        <authorList>
            <person name="Van Vliet M D."/>
        </authorList>
    </citation>
    <scope>NUCLEOTIDE SEQUENCE [LARGE SCALE GENOMIC DNA]</scope>
    <source>
        <strain evidence="3 4">F21</strain>
    </source>
</reference>
<gene>
    <name evidence="3" type="ORF">SCARR_04877</name>
</gene>
<keyword evidence="4" id="KW-1185">Reference proteome</keyword>
<sequence>MKKCTSFEKKLTAYQHGELADRDSQTLEAHLDGCAACRAALEAQRSALALLGATLEAVPAPEWLVARPPAHQRKRRPLNAFERIWYSAQLRAMLATCAIFVFLVSLSGTLVVFTAVNKEEKCFSPPKPIERPKMTLKKPRVKVPKSAKPKPKSTTRIVTKVKRANMPDIQLPEMAAASDGLSGGVGGFDIMPELESVSLFGSAMEVADAPAEVLSRVSAVDDYSFMDQDGESPKIAMKKLRVPVNVKKSPAMAKPKLRKRVVAKGTSGITVPDIEMPAVAGIKGGLGYLDDSSAVARFGFSLPQDALFGDDGVAADSLSWAAPAPPPAKSDAIALTDDFRWMDEQAKEEKALAGTEVVSPSPMIEYNVNVESEPLPEPVLLRELEADKDVPAERGRKFESAVFNPYTLALENAFSTFSIDVDTASYGLARNRLLGGGLPDPEQVRTEEFINSFDYDYRPPAGRQTFAVHREMAPSPFRMGMDVLKIGIKGRRIGRDDHRGAVLTLVIDTSGSMATPERLGLVKESLALMIDQLNPGDKVAIVQFGGEARLVLEHTPASEKAALLEAINALQPGGPTQFDKGLELGYQLAITGFRAGDSNRIMILSDGVANLGELDPEAILDQVAEQRKKGIYLSVLGFGAGSYDDDLLERLANKGDGMYAYIDTLNEARHLLVDQLAATLHVIASDVKIQVEFNPARVLRYRQLGYENRQLTKEQFRDDTVDAGEVGSGQSVTALYDIELKPGGPPAEPIATVYVRYRRADNGAVEEINSRVSDNVRVQRFEDADPRFQLAVCTAEFAEHLRRSPYAEGTGMKDIAGRLQSVALELDLDEQVQELVRLISITDGLER</sequence>
<dbReference type="SUPFAM" id="SSF53300">
    <property type="entry name" value="vWA-like"/>
    <property type="match status" value="1"/>
</dbReference>
<dbReference type="RefSeq" id="WP_136064408.1">
    <property type="nucleotide sequence ID" value="NZ_CAAHFH010000002.1"/>
</dbReference>
<dbReference type="InterPro" id="IPR027383">
    <property type="entry name" value="Znf_put"/>
</dbReference>
<dbReference type="Gene3D" id="1.10.10.1320">
    <property type="entry name" value="Anti-sigma factor, zinc-finger domain"/>
    <property type="match status" value="1"/>
</dbReference>
<dbReference type="InterPro" id="IPR036465">
    <property type="entry name" value="vWFA_dom_sf"/>
</dbReference>
<keyword evidence="1" id="KW-0472">Membrane</keyword>
<feature type="domain" description="VWFA" evidence="2">
    <location>
        <begin position="502"/>
        <end position="680"/>
    </location>
</feature>
<dbReference type="InterPro" id="IPR051266">
    <property type="entry name" value="CLCR"/>
</dbReference>
<dbReference type="InterPro" id="IPR041916">
    <property type="entry name" value="Anti_sigma_zinc_sf"/>
</dbReference>
<dbReference type="AlphaFoldDB" id="A0A6C2UR40"/>
<evidence type="ECO:0000313" key="3">
    <source>
        <dbReference type="EMBL" id="VGO22780.1"/>
    </source>
</evidence>
<name>A0A6C2UR40_9BACT</name>
<dbReference type="Pfam" id="PF12450">
    <property type="entry name" value="vWF_A"/>
    <property type="match status" value="1"/>
</dbReference>
<dbReference type="Proteomes" id="UP000346198">
    <property type="component" value="Unassembled WGS sequence"/>
</dbReference>
<dbReference type="PANTHER" id="PTHR10579">
    <property type="entry name" value="CALCIUM-ACTIVATED CHLORIDE CHANNEL REGULATOR"/>
    <property type="match status" value="1"/>
</dbReference>
<accession>A0A6C2UR40</accession>
<dbReference type="EMBL" id="CAAHFH010000002">
    <property type="protein sequence ID" value="VGO22780.1"/>
    <property type="molecule type" value="Genomic_DNA"/>
</dbReference>
<dbReference type="InterPro" id="IPR021908">
    <property type="entry name" value="YfbK_C"/>
</dbReference>
<feature type="transmembrane region" description="Helical" evidence="1">
    <location>
        <begin position="92"/>
        <end position="116"/>
    </location>
</feature>
<dbReference type="Gene3D" id="3.40.50.410">
    <property type="entry name" value="von Willebrand factor, type A domain"/>
    <property type="match status" value="1"/>
</dbReference>
<dbReference type="Pfam" id="PF13490">
    <property type="entry name" value="zf-HC2"/>
    <property type="match status" value="1"/>
</dbReference>
<dbReference type="Pfam" id="PF12034">
    <property type="entry name" value="YfbK_C"/>
    <property type="match status" value="1"/>
</dbReference>
<dbReference type="SMART" id="SM00327">
    <property type="entry name" value="VWA"/>
    <property type="match status" value="1"/>
</dbReference>
<organism evidence="3 4">
    <name type="scientific">Pontiella sulfatireligans</name>
    <dbReference type="NCBI Taxonomy" id="2750658"/>
    <lineage>
        <taxon>Bacteria</taxon>
        <taxon>Pseudomonadati</taxon>
        <taxon>Kiritimatiellota</taxon>
        <taxon>Kiritimatiellia</taxon>
        <taxon>Kiritimatiellales</taxon>
        <taxon>Pontiellaceae</taxon>
        <taxon>Pontiella</taxon>
    </lineage>
</organism>
<dbReference type="PROSITE" id="PS50234">
    <property type="entry name" value="VWFA"/>
    <property type="match status" value="1"/>
</dbReference>
<proteinExistence type="predicted"/>
<evidence type="ECO:0000256" key="1">
    <source>
        <dbReference type="SAM" id="Phobius"/>
    </source>
</evidence>
<dbReference type="InterPro" id="IPR022156">
    <property type="entry name" value="Uncharacterised_YfbK_N"/>
</dbReference>